<accession>A0AAN9SU09</accession>
<comment type="caution">
    <text evidence="2">The sequence shown here is derived from an EMBL/GenBank/DDBJ whole genome shotgun (WGS) entry which is preliminary data.</text>
</comment>
<organism evidence="2 3">
    <name type="scientific">Psophocarpus tetragonolobus</name>
    <name type="common">Winged bean</name>
    <name type="synonym">Dolichos tetragonolobus</name>
    <dbReference type="NCBI Taxonomy" id="3891"/>
    <lineage>
        <taxon>Eukaryota</taxon>
        <taxon>Viridiplantae</taxon>
        <taxon>Streptophyta</taxon>
        <taxon>Embryophyta</taxon>
        <taxon>Tracheophyta</taxon>
        <taxon>Spermatophyta</taxon>
        <taxon>Magnoliopsida</taxon>
        <taxon>eudicotyledons</taxon>
        <taxon>Gunneridae</taxon>
        <taxon>Pentapetalae</taxon>
        <taxon>rosids</taxon>
        <taxon>fabids</taxon>
        <taxon>Fabales</taxon>
        <taxon>Fabaceae</taxon>
        <taxon>Papilionoideae</taxon>
        <taxon>50 kb inversion clade</taxon>
        <taxon>NPAAA clade</taxon>
        <taxon>indigoferoid/millettioid clade</taxon>
        <taxon>Phaseoleae</taxon>
        <taxon>Psophocarpus</taxon>
    </lineage>
</organism>
<evidence type="ECO:0000313" key="2">
    <source>
        <dbReference type="EMBL" id="KAK7405705.1"/>
    </source>
</evidence>
<feature type="region of interest" description="Disordered" evidence="1">
    <location>
        <begin position="83"/>
        <end position="107"/>
    </location>
</feature>
<reference evidence="2 3" key="1">
    <citation type="submission" date="2024-01" db="EMBL/GenBank/DDBJ databases">
        <title>The genomes of 5 underutilized Papilionoideae crops provide insights into root nodulation and disease resistanc.</title>
        <authorList>
            <person name="Jiang F."/>
        </authorList>
    </citation>
    <scope>NUCLEOTIDE SEQUENCE [LARGE SCALE GENOMIC DNA]</scope>
    <source>
        <strain evidence="2">DUOXIRENSHENG_FW03</strain>
        <tissue evidence="2">Leaves</tissue>
    </source>
</reference>
<dbReference type="AlphaFoldDB" id="A0AAN9SU09"/>
<dbReference type="EMBL" id="JAYMYS010000002">
    <property type="protein sequence ID" value="KAK7405705.1"/>
    <property type="molecule type" value="Genomic_DNA"/>
</dbReference>
<proteinExistence type="predicted"/>
<gene>
    <name evidence="2" type="ORF">VNO78_07312</name>
</gene>
<feature type="region of interest" description="Disordered" evidence="1">
    <location>
        <begin position="1"/>
        <end position="20"/>
    </location>
</feature>
<protein>
    <submittedName>
        <fullName evidence="2">Uncharacterized protein</fullName>
    </submittedName>
</protein>
<dbReference type="Proteomes" id="UP001386955">
    <property type="component" value="Unassembled WGS sequence"/>
</dbReference>
<evidence type="ECO:0000256" key="1">
    <source>
        <dbReference type="SAM" id="MobiDB-lite"/>
    </source>
</evidence>
<keyword evidence="3" id="KW-1185">Reference proteome</keyword>
<evidence type="ECO:0000313" key="3">
    <source>
        <dbReference type="Proteomes" id="UP001386955"/>
    </source>
</evidence>
<sequence>MKKHSFITNPDDSRKQPCSYTALSTRPTSIEKGDKVASQVRKEKRPSLFIPEIPPYRGKDLEVIGPTIRKGGVPQSETKLFRFRAPSKSHSSAKQLKLLPSSGLEAF</sequence>
<name>A0AAN9SU09_PSOTE</name>